<evidence type="ECO:0000256" key="7">
    <source>
        <dbReference type="ARBA" id="ARBA00022840"/>
    </source>
</evidence>
<evidence type="ECO:0000256" key="11">
    <source>
        <dbReference type="SAM" id="MobiDB-lite"/>
    </source>
</evidence>
<dbReference type="Pfam" id="PF08825">
    <property type="entry name" value="E2_bind"/>
    <property type="match status" value="1"/>
</dbReference>
<dbReference type="InterPro" id="IPR023318">
    <property type="entry name" value="Ub_act_enz_dom_a_sf"/>
</dbReference>
<dbReference type="InterPro" id="IPR000594">
    <property type="entry name" value="ThiF_NAD_FAD-bd"/>
</dbReference>
<evidence type="ECO:0000256" key="1">
    <source>
        <dbReference type="ARBA" id="ARBA00005032"/>
    </source>
</evidence>
<keyword evidence="7 10" id="KW-0067">ATP-binding</keyword>
<dbReference type="UniPathway" id="UPA00885"/>
<dbReference type="FunFam" id="1.10.10.520:FF:000001">
    <property type="entry name" value="NEDD8-activating enzyme E1 catalytic subunit"/>
    <property type="match status" value="1"/>
</dbReference>
<comment type="similarity">
    <text evidence="2 10">Belongs to the ubiquitin-activating E1 family. UBA3 subfamily.</text>
</comment>
<feature type="domain" description="E2 binding" evidence="12">
    <location>
        <begin position="378"/>
        <end position="461"/>
    </location>
</feature>
<sequence>MAATMLPEAVMPNRNGDNPPRARWKYMDRILTRAGAFTDPEAFLPGDVPISALENVRVLVIGAGGLGCEILKNLALSGFRSIDVIDMDTIDVSNLNRQFLFRQSDVGKPKASVAADFVMKRVPSCNINAYVGKIQDKDEEYYMQFNLVVCGLDSIEARRWINAMLVGLVDMENPDSLKPLIDGGTEGFKGQSRVIFPTMSSCIECQLDMHAPRAAVPLCTLATIPRQPQHCIEWAHIIKWEEDRKEITLDTDDPEHITWLYQTALKRAQEYNIQGVTYSMTQGVVKNIIPAIASTNAIVAASCCNEAFKIATSSSPFLADPSKIPEGIDPEEYDPSDEFTPAPNNYMLYTGDNGVYTYTFGHKQKPDCPVCGNLPKDLPLSSDATLGDLVDSFAERPEAQLKKPNLRTEEKSLFYSTPDGLREQTAPNLKRKLGELLEDGEEMAVSDPAFDINFRYKVRFS</sequence>
<dbReference type="InterPro" id="IPR030468">
    <property type="entry name" value="Uba3_N"/>
</dbReference>
<dbReference type="InterPro" id="IPR014929">
    <property type="entry name" value="E2-binding"/>
</dbReference>
<comment type="catalytic activity">
    <reaction evidence="9 10">
        <text>ATP + [NEDD8 protein] + [E1 NEDD8-activating enzyme]-L-cysteine = AMP + diphosphate + [E1 NEDD8-activating enzyme]-S-[NEDD8 protein]-yl-L-cysteine.</text>
        <dbReference type="EC" id="6.2.1.64"/>
    </reaction>
</comment>
<comment type="function">
    <text evidence="10">Catalytic subunit of the dimeric E1 enzyme, which activates NEDD8.</text>
</comment>
<dbReference type="SMART" id="SM01181">
    <property type="entry name" value="E2_bind"/>
    <property type="match status" value="1"/>
</dbReference>
<gene>
    <name evidence="13" type="ORF">TI39_contig4205g00009</name>
</gene>
<reference evidence="13 14" key="1">
    <citation type="submission" date="2015-03" db="EMBL/GenBank/DDBJ databases">
        <title>RNA-seq based gene annotation and comparative genomics of four Zymoseptoria species reveal species-specific pathogenicity related genes and transposable element activity.</title>
        <authorList>
            <person name="Grandaubert J."/>
            <person name="Bhattacharyya A."/>
            <person name="Stukenbrock E.H."/>
        </authorList>
    </citation>
    <scope>NUCLEOTIDE SEQUENCE [LARGE SCALE GENOMIC DNA]</scope>
    <source>
        <strain evidence="13 14">Zb18110</strain>
    </source>
</reference>
<evidence type="ECO:0000256" key="8">
    <source>
        <dbReference type="ARBA" id="ARBA00023624"/>
    </source>
</evidence>
<dbReference type="GO" id="GO:0045116">
    <property type="term" value="P:protein neddylation"/>
    <property type="evidence" value="ECO:0007669"/>
    <property type="project" value="UniProtKB-UniRule"/>
</dbReference>
<keyword evidence="5 10" id="KW-0547">Nucleotide-binding</keyword>
<dbReference type="Gene3D" id="1.10.10.520">
    <property type="entry name" value="Ubiquitin activating enzymes (Uba3). Chain: B, domain 2"/>
    <property type="match status" value="1"/>
</dbReference>
<proteinExistence type="inferred from homology"/>
<dbReference type="GO" id="GO:0005634">
    <property type="term" value="C:nucleus"/>
    <property type="evidence" value="ECO:0007669"/>
    <property type="project" value="TreeGrafter"/>
</dbReference>
<accession>A0A0F4GB76</accession>
<comment type="pathway">
    <text evidence="1 10">Protein modification; protein neddylation.</text>
</comment>
<evidence type="ECO:0000256" key="3">
    <source>
        <dbReference type="ARBA" id="ARBA00015203"/>
    </source>
</evidence>
<dbReference type="EC" id="6.2.1.64" evidence="8 10"/>
<evidence type="ECO:0000256" key="4">
    <source>
        <dbReference type="ARBA" id="ARBA00022598"/>
    </source>
</evidence>
<evidence type="ECO:0000256" key="2">
    <source>
        <dbReference type="ARBA" id="ARBA00006310"/>
    </source>
</evidence>
<evidence type="ECO:0000256" key="5">
    <source>
        <dbReference type="ARBA" id="ARBA00022741"/>
    </source>
</evidence>
<evidence type="ECO:0000259" key="12">
    <source>
        <dbReference type="SMART" id="SM01181"/>
    </source>
</evidence>
<evidence type="ECO:0000256" key="9">
    <source>
        <dbReference type="ARBA" id="ARBA00024626"/>
    </source>
</evidence>
<keyword evidence="6 10" id="KW-0833">Ubl conjugation pathway</keyword>
<evidence type="ECO:0000313" key="13">
    <source>
        <dbReference type="EMBL" id="KJX94262.1"/>
    </source>
</evidence>
<keyword evidence="4 10" id="KW-0436">Ligase</keyword>
<dbReference type="Pfam" id="PF00899">
    <property type="entry name" value="ThiF"/>
    <property type="match status" value="1"/>
</dbReference>
<dbReference type="InterPro" id="IPR045886">
    <property type="entry name" value="ThiF/MoeB/HesA"/>
</dbReference>
<dbReference type="Gene3D" id="3.10.290.20">
    <property type="entry name" value="Ubiquitin-like 2 activating enzyme e1b. Chain: B, domain 3"/>
    <property type="match status" value="1"/>
</dbReference>
<dbReference type="Gene3D" id="3.40.50.720">
    <property type="entry name" value="NAD(P)-binding Rossmann-like Domain"/>
    <property type="match status" value="1"/>
</dbReference>
<protein>
    <recommendedName>
        <fullName evidence="3 10">NEDD8-activating enzyme E1 catalytic subunit</fullName>
        <ecNumber evidence="8 10">6.2.1.64</ecNumber>
    </recommendedName>
</protein>
<dbReference type="GO" id="GO:0005737">
    <property type="term" value="C:cytoplasm"/>
    <property type="evidence" value="ECO:0007669"/>
    <property type="project" value="TreeGrafter"/>
</dbReference>
<dbReference type="CDD" id="cd01488">
    <property type="entry name" value="Uba3_RUB"/>
    <property type="match status" value="1"/>
</dbReference>
<feature type="region of interest" description="Disordered" evidence="11">
    <location>
        <begin position="1"/>
        <end position="20"/>
    </location>
</feature>
<dbReference type="SUPFAM" id="SSF69572">
    <property type="entry name" value="Activating enzymes of the ubiquitin-like proteins"/>
    <property type="match status" value="1"/>
</dbReference>
<dbReference type="InterPro" id="IPR035985">
    <property type="entry name" value="Ubiquitin-activating_enz"/>
</dbReference>
<organism evidence="13 14">
    <name type="scientific">Zymoseptoria brevis</name>
    <dbReference type="NCBI Taxonomy" id="1047168"/>
    <lineage>
        <taxon>Eukaryota</taxon>
        <taxon>Fungi</taxon>
        <taxon>Dikarya</taxon>
        <taxon>Ascomycota</taxon>
        <taxon>Pezizomycotina</taxon>
        <taxon>Dothideomycetes</taxon>
        <taxon>Dothideomycetidae</taxon>
        <taxon>Mycosphaerellales</taxon>
        <taxon>Mycosphaerellaceae</taxon>
        <taxon>Zymoseptoria</taxon>
    </lineage>
</organism>
<name>A0A0F4GB76_9PEZI</name>
<dbReference type="AlphaFoldDB" id="A0A0F4GB76"/>
<keyword evidence="14" id="KW-1185">Reference proteome</keyword>
<evidence type="ECO:0000256" key="6">
    <source>
        <dbReference type="ARBA" id="ARBA00022786"/>
    </source>
</evidence>
<evidence type="ECO:0000256" key="10">
    <source>
        <dbReference type="RuleBase" id="RU368009"/>
    </source>
</evidence>
<dbReference type="PANTHER" id="PTHR10953:SF6">
    <property type="entry name" value="NEDD8-ACTIVATING ENZYME E1 CATALYTIC SUBUNIT"/>
    <property type="match status" value="1"/>
</dbReference>
<dbReference type="GO" id="GO:0019781">
    <property type="term" value="F:NEDD8 activating enzyme activity"/>
    <property type="evidence" value="ECO:0007669"/>
    <property type="project" value="UniProtKB-UniRule"/>
</dbReference>
<dbReference type="PANTHER" id="PTHR10953">
    <property type="entry name" value="UBIQUITIN-ACTIVATING ENZYME E1"/>
    <property type="match status" value="1"/>
</dbReference>
<dbReference type="EMBL" id="LAFY01004164">
    <property type="protein sequence ID" value="KJX94262.1"/>
    <property type="molecule type" value="Genomic_DNA"/>
</dbReference>
<dbReference type="GO" id="GO:0005524">
    <property type="term" value="F:ATP binding"/>
    <property type="evidence" value="ECO:0007669"/>
    <property type="project" value="UniProtKB-UniRule"/>
</dbReference>
<dbReference type="STRING" id="1047168.A0A0F4GB76"/>
<comment type="caution">
    <text evidence="13">The sequence shown here is derived from an EMBL/GenBank/DDBJ whole genome shotgun (WGS) entry which is preliminary data.</text>
</comment>
<dbReference type="OrthoDB" id="10255449at2759"/>
<evidence type="ECO:0000313" key="14">
    <source>
        <dbReference type="Proteomes" id="UP000033647"/>
    </source>
</evidence>
<dbReference type="Proteomes" id="UP000033647">
    <property type="component" value="Unassembled WGS sequence"/>
</dbReference>